<dbReference type="EMBL" id="GBRH01281475">
    <property type="protein sequence ID" value="JAD16420.1"/>
    <property type="molecule type" value="Transcribed_RNA"/>
</dbReference>
<name>A0A0A9TIL0_ARUDO</name>
<sequence>MSQVPDILVNVPPPAFSSPQPRRRPSRHAHTLLRAPAIATQSLVVP</sequence>
<reference evidence="1" key="2">
    <citation type="journal article" date="2015" name="Data Brief">
        <title>Shoot transcriptome of the giant reed, Arundo donax.</title>
        <authorList>
            <person name="Barrero R.A."/>
            <person name="Guerrero F.D."/>
            <person name="Moolhuijzen P."/>
            <person name="Goolsby J.A."/>
            <person name="Tidwell J."/>
            <person name="Bellgard S.E."/>
            <person name="Bellgard M.I."/>
        </authorList>
    </citation>
    <scope>NUCLEOTIDE SEQUENCE</scope>
    <source>
        <tissue evidence="1">Shoot tissue taken approximately 20 cm above the soil surface</tissue>
    </source>
</reference>
<accession>A0A0A9TIL0</accession>
<dbReference type="AlphaFoldDB" id="A0A0A9TIL0"/>
<protein>
    <submittedName>
        <fullName evidence="1">Uncharacterized protein</fullName>
    </submittedName>
</protein>
<proteinExistence type="predicted"/>
<reference evidence="1" key="1">
    <citation type="submission" date="2014-09" db="EMBL/GenBank/DDBJ databases">
        <authorList>
            <person name="Magalhaes I.L.F."/>
            <person name="Oliveira U."/>
            <person name="Santos F.R."/>
            <person name="Vidigal T.H.D.A."/>
            <person name="Brescovit A.D."/>
            <person name="Santos A.J."/>
        </authorList>
    </citation>
    <scope>NUCLEOTIDE SEQUENCE</scope>
    <source>
        <tissue evidence="1">Shoot tissue taken approximately 20 cm above the soil surface</tissue>
    </source>
</reference>
<organism evidence="1">
    <name type="scientific">Arundo donax</name>
    <name type="common">Giant reed</name>
    <name type="synonym">Donax arundinaceus</name>
    <dbReference type="NCBI Taxonomy" id="35708"/>
    <lineage>
        <taxon>Eukaryota</taxon>
        <taxon>Viridiplantae</taxon>
        <taxon>Streptophyta</taxon>
        <taxon>Embryophyta</taxon>
        <taxon>Tracheophyta</taxon>
        <taxon>Spermatophyta</taxon>
        <taxon>Magnoliopsida</taxon>
        <taxon>Liliopsida</taxon>
        <taxon>Poales</taxon>
        <taxon>Poaceae</taxon>
        <taxon>PACMAD clade</taxon>
        <taxon>Arundinoideae</taxon>
        <taxon>Arundineae</taxon>
        <taxon>Arundo</taxon>
    </lineage>
</organism>
<evidence type="ECO:0000313" key="1">
    <source>
        <dbReference type="EMBL" id="JAD16420.1"/>
    </source>
</evidence>